<dbReference type="Gene3D" id="3.30.559.10">
    <property type="entry name" value="Chloramphenicol acetyltransferase-like domain"/>
    <property type="match status" value="2"/>
</dbReference>
<dbReference type="SUPFAM" id="SSF52777">
    <property type="entry name" value="CoA-dependent acyltransferases"/>
    <property type="match status" value="4"/>
</dbReference>
<name>A0ABS4N9H1_9ACTN</name>
<dbReference type="Gene3D" id="3.30.300.30">
    <property type="match status" value="1"/>
</dbReference>
<dbReference type="InterPro" id="IPR036736">
    <property type="entry name" value="ACP-like_sf"/>
</dbReference>
<dbReference type="Pfam" id="PF00668">
    <property type="entry name" value="Condensation"/>
    <property type="match status" value="2"/>
</dbReference>
<keyword evidence="2" id="KW-0596">Phosphopantetheine</keyword>
<dbReference type="PROSITE" id="PS50075">
    <property type="entry name" value="CARRIER"/>
    <property type="match status" value="1"/>
</dbReference>
<dbReference type="PANTHER" id="PTHR45527">
    <property type="entry name" value="NONRIBOSOMAL PEPTIDE SYNTHETASE"/>
    <property type="match status" value="1"/>
</dbReference>
<dbReference type="InterPro" id="IPR025110">
    <property type="entry name" value="AMP-bd_C"/>
</dbReference>
<dbReference type="Gene3D" id="2.30.38.10">
    <property type="entry name" value="Luciferase, Domain 3"/>
    <property type="match status" value="1"/>
</dbReference>
<keyword evidence="3" id="KW-0597">Phosphoprotein</keyword>
<sequence length="1548" mass="168795">MASDSPRPRPVKPAFAVSRTQRHRRRLDERGIGRADRNGPLPASFSQQRLWLMQQLAPDSNSYNLPFVQRLRGALDTTILGRALRLVASRHEALRTVFDAEDGEPLQRIQPADVVRLRELDARDEDHARELVRQETAEPFDLHAGPVMRALLVRLADDDHVLALTVHHIAGDGWSLAILRMELSAQYAALLRGAEADLPALPSQYADFAQWERKALSGTKLQKRLDYWQENLRDAPMVLGLPADRPRPPVGSSDAGMVAWCPPTELVTAAKELSRSTGTTLFMSLLAAFQVVLSRYARTDDVLVGTPIANRNHAEVEGLIGMFVNTVVLRGDLSGDPTFRELLLRTRTNAMGAFANAELPFDLLVEKIAPQRDLSANPVVQVLFQLMPLVSSTFSLPGIAVEPFDMNQFFTRMDLEFHVYEDPVGDRLTGDVWYSRALFDEPRIKRMLDQFTLVLHSVLDNPDDPISQISLASEVDTDLPTVESNETDRALPFDSLPELLADAAARNPDAIAVVDERVTLTYAELGGRANKMAHLLRDKGVRPGELVGLCVDRGADMIVGILGILKAGAAYVPIDPEHPIERTRFVLADSSISTVIAQETYRTRFSDVRDIILPDDPGLEDQPASPPDVTTDRNSLAYAIYTSGSTGRPKAVLMPGICVVNLLLWQERTMGRESASRTAQFITATFDYSVQEIFSALLGGTLVIPPDDIRLDPARLAQWIDDSRITRIYAPTTVLRALVEHVDPHGTGLSTLRHLCQGGEALVLDSKLREVCLHRPQLRVHNHYGPAESQLVTGYTLPEDVSAWPATAPIGKPIDNSRIHLLDDALRPVPDGVPAQVCISGIGLARGYLARPELTQQRFITEGTGSEPRMYLSGDLARRLPDGNLEFLGRIDDQVKIRGIRIELGEIETILSEHAAITQAAVTVREDDRGDKRLVAYVVPHSDAGDLAVELRGHVEARLPSYMVPSAFIVLDKLPLTTSGKTDRRALPTPESWSPASTLPTSPRNATESTVCGIYADVLAVQTVGVHDDFFALGGHSLLASRAVSRIRAELGCDLPLRTLFDARTPALLAQAIGSMSSRDVPALVPPLVPSPRTAPAPLSLAQQQMLGMSDSLLELGAFPVCPYGFRLRGKIDRGVLDSALTRIVARHEPLRTGFRDDGDGGVHGDGGGGGDGDGFVQIVREPAPVRADFVEVTGKDTTDREAAAADIVKNELERPFDLVDGILLRAVLLRLEQDDHILVLMLHHIAGDGWSFDILVRELSALYTELAGGPAAGLAEVGTTYSDFTLWEHEALSGPTREEHDAYWREHLKDAVALELPTDRPRKLADPIGKSLEWTVSPDATSAARRLAQAEGVTLYETMLGAFTLAAAGLSGLDDILVATPFANRGRPEIDHLIGFFAKVAALRVDLSDDPTFREVLRRVQTAVLGAHAHQDLPYAAIQTTSSELPPPLVQFQLISSLTSDLVLPGITSGRFGVAEADLGVGDGELAIWLFDDDSALHGTVVFDGSLFDPARIQSLLSSVESTLHVVSATPSVRVSKAYAAIGHARR</sequence>
<dbReference type="SUPFAM" id="SSF56801">
    <property type="entry name" value="Acetyl-CoA synthetase-like"/>
    <property type="match status" value="1"/>
</dbReference>
<dbReference type="SUPFAM" id="SSF47336">
    <property type="entry name" value="ACP-like"/>
    <property type="match status" value="1"/>
</dbReference>
<dbReference type="Proteomes" id="UP000756710">
    <property type="component" value="Unassembled WGS sequence"/>
</dbReference>
<dbReference type="InterPro" id="IPR001242">
    <property type="entry name" value="Condensation_dom"/>
</dbReference>
<dbReference type="InterPro" id="IPR000873">
    <property type="entry name" value="AMP-dep_synth/lig_dom"/>
</dbReference>
<dbReference type="InterPro" id="IPR045851">
    <property type="entry name" value="AMP-bd_C_sf"/>
</dbReference>
<reference evidence="6 7" key="1">
    <citation type="submission" date="2021-03" db="EMBL/GenBank/DDBJ databases">
        <title>Genomic Encyclopedia of Type Strains, Phase IV (KMG-IV): sequencing the most valuable type-strain genomes for metagenomic binning, comparative biology and taxonomic classification.</title>
        <authorList>
            <person name="Goeker M."/>
        </authorList>
    </citation>
    <scope>NUCLEOTIDE SEQUENCE [LARGE SCALE GENOMIC DNA]</scope>
    <source>
        <strain evidence="6 7">DSM 41954</strain>
    </source>
</reference>
<dbReference type="Gene3D" id="1.10.1200.10">
    <property type="entry name" value="ACP-like"/>
    <property type="match status" value="1"/>
</dbReference>
<evidence type="ECO:0000313" key="6">
    <source>
        <dbReference type="EMBL" id="MBP2068650.1"/>
    </source>
</evidence>
<dbReference type="Pfam" id="PF00501">
    <property type="entry name" value="AMP-binding"/>
    <property type="match status" value="1"/>
</dbReference>
<dbReference type="RefSeq" id="WP_044578230.1">
    <property type="nucleotide sequence ID" value="NZ_BAABDR010000015.1"/>
</dbReference>
<proteinExistence type="predicted"/>
<evidence type="ECO:0000256" key="4">
    <source>
        <dbReference type="SAM" id="MobiDB-lite"/>
    </source>
</evidence>
<evidence type="ECO:0000256" key="3">
    <source>
        <dbReference type="ARBA" id="ARBA00022553"/>
    </source>
</evidence>
<evidence type="ECO:0000256" key="1">
    <source>
        <dbReference type="ARBA" id="ARBA00001957"/>
    </source>
</evidence>
<feature type="region of interest" description="Disordered" evidence="4">
    <location>
        <begin position="1"/>
        <end position="41"/>
    </location>
</feature>
<dbReference type="InterPro" id="IPR020806">
    <property type="entry name" value="PKS_PP-bd"/>
</dbReference>
<dbReference type="Pfam" id="PF00550">
    <property type="entry name" value="PP-binding"/>
    <property type="match status" value="1"/>
</dbReference>
<dbReference type="PANTHER" id="PTHR45527:SF1">
    <property type="entry name" value="FATTY ACID SYNTHASE"/>
    <property type="match status" value="1"/>
</dbReference>
<dbReference type="InterPro" id="IPR010071">
    <property type="entry name" value="AA_adenyl_dom"/>
</dbReference>
<organism evidence="6 7">
    <name type="scientific">Streptomyces iranensis</name>
    <dbReference type="NCBI Taxonomy" id="576784"/>
    <lineage>
        <taxon>Bacteria</taxon>
        <taxon>Bacillati</taxon>
        <taxon>Actinomycetota</taxon>
        <taxon>Actinomycetes</taxon>
        <taxon>Kitasatosporales</taxon>
        <taxon>Streptomycetaceae</taxon>
        <taxon>Streptomyces</taxon>
        <taxon>Streptomyces violaceusniger group</taxon>
    </lineage>
</organism>
<protein>
    <submittedName>
        <fullName evidence="6">Pipecolate-incorporating enzyme</fullName>
    </submittedName>
</protein>
<dbReference type="SMART" id="SM00823">
    <property type="entry name" value="PKS_PP"/>
    <property type="match status" value="1"/>
</dbReference>
<feature type="compositionally biased region" description="Polar residues" evidence="4">
    <location>
        <begin position="991"/>
        <end position="1006"/>
    </location>
</feature>
<dbReference type="Pfam" id="PF13193">
    <property type="entry name" value="AMP-binding_C"/>
    <property type="match status" value="1"/>
</dbReference>
<dbReference type="EMBL" id="JAGGLR010000047">
    <property type="protein sequence ID" value="MBP2068650.1"/>
    <property type="molecule type" value="Genomic_DNA"/>
</dbReference>
<gene>
    <name evidence="6" type="ORF">J2Z30_009732</name>
</gene>
<comment type="caution">
    <text evidence="6">The sequence shown here is derived from an EMBL/GenBank/DDBJ whole genome shotgun (WGS) entry which is preliminary data.</text>
</comment>
<evidence type="ECO:0000313" key="7">
    <source>
        <dbReference type="Proteomes" id="UP000756710"/>
    </source>
</evidence>
<dbReference type="Gene3D" id="3.40.50.980">
    <property type="match status" value="2"/>
</dbReference>
<dbReference type="InterPro" id="IPR023213">
    <property type="entry name" value="CAT-like_dom_sf"/>
</dbReference>
<comment type="cofactor">
    <cofactor evidence="1">
        <name>pantetheine 4'-phosphate</name>
        <dbReference type="ChEBI" id="CHEBI:47942"/>
    </cofactor>
</comment>
<evidence type="ECO:0000256" key="2">
    <source>
        <dbReference type="ARBA" id="ARBA00022450"/>
    </source>
</evidence>
<dbReference type="CDD" id="cd19531">
    <property type="entry name" value="LCL_NRPS-like"/>
    <property type="match status" value="2"/>
</dbReference>
<dbReference type="Gene3D" id="3.30.559.30">
    <property type="entry name" value="Nonribosomal peptide synthetase, condensation domain"/>
    <property type="match status" value="2"/>
</dbReference>
<accession>A0ABS4N9H1</accession>
<dbReference type="NCBIfam" id="TIGR01733">
    <property type="entry name" value="AA-adenyl-dom"/>
    <property type="match status" value="1"/>
</dbReference>
<feature type="domain" description="Carrier" evidence="5">
    <location>
        <begin position="1002"/>
        <end position="1077"/>
    </location>
</feature>
<dbReference type="InterPro" id="IPR009081">
    <property type="entry name" value="PP-bd_ACP"/>
</dbReference>
<feature type="region of interest" description="Disordered" evidence="4">
    <location>
        <begin position="980"/>
        <end position="1006"/>
    </location>
</feature>
<evidence type="ECO:0000259" key="5">
    <source>
        <dbReference type="PROSITE" id="PS50075"/>
    </source>
</evidence>
<feature type="compositionally biased region" description="Basic and acidic residues" evidence="4">
    <location>
        <begin position="26"/>
        <end position="37"/>
    </location>
</feature>
<dbReference type="CDD" id="cd17651">
    <property type="entry name" value="A_NRPS_VisG_like"/>
    <property type="match status" value="1"/>
</dbReference>
<keyword evidence="7" id="KW-1185">Reference proteome</keyword>